<keyword evidence="1" id="KW-0812">Transmembrane</keyword>
<dbReference type="EMBL" id="MIGC01006321">
    <property type="protein sequence ID" value="PHJ16263.1"/>
    <property type="molecule type" value="Genomic_DNA"/>
</dbReference>
<name>A0A2C6KIP8_9APIC</name>
<evidence type="ECO:0000313" key="3">
    <source>
        <dbReference type="Proteomes" id="UP000221165"/>
    </source>
</evidence>
<dbReference type="VEuPathDB" id="ToxoDB:CSUI_009920"/>
<accession>A0A2C6KIP8</accession>
<feature type="transmembrane region" description="Helical" evidence="1">
    <location>
        <begin position="6"/>
        <end position="25"/>
    </location>
</feature>
<proteinExistence type="predicted"/>
<evidence type="ECO:0000313" key="2">
    <source>
        <dbReference type="EMBL" id="PHJ16263.1"/>
    </source>
</evidence>
<comment type="caution">
    <text evidence="2">The sequence shown here is derived from an EMBL/GenBank/DDBJ whole genome shotgun (WGS) entry which is preliminary data.</text>
</comment>
<organism evidence="2 3">
    <name type="scientific">Cystoisospora suis</name>
    <dbReference type="NCBI Taxonomy" id="483139"/>
    <lineage>
        <taxon>Eukaryota</taxon>
        <taxon>Sar</taxon>
        <taxon>Alveolata</taxon>
        <taxon>Apicomplexa</taxon>
        <taxon>Conoidasida</taxon>
        <taxon>Coccidia</taxon>
        <taxon>Eucoccidiorida</taxon>
        <taxon>Eimeriorina</taxon>
        <taxon>Sarcocystidae</taxon>
        <taxon>Cystoisospora</taxon>
    </lineage>
</organism>
<keyword evidence="3" id="KW-1185">Reference proteome</keyword>
<dbReference type="RefSeq" id="XP_067917992.1">
    <property type="nucleotide sequence ID" value="XM_068070029.1"/>
</dbReference>
<dbReference type="GeneID" id="94433240"/>
<sequence>MQACRRLLHGHIQVLAIILVFRTCFLSSARRDNRGDLACRVTACCAIGGFSERVIVAVALQLASQCDTLAVATSHRSVRRVMFFVCGSAWTYSVGRNEVKS</sequence>
<dbReference type="AlphaFoldDB" id="A0A2C6KIP8"/>
<dbReference type="Proteomes" id="UP000221165">
    <property type="component" value="Unassembled WGS sequence"/>
</dbReference>
<evidence type="ECO:0000256" key="1">
    <source>
        <dbReference type="SAM" id="Phobius"/>
    </source>
</evidence>
<reference evidence="2 3" key="1">
    <citation type="journal article" date="2017" name="Int. J. Parasitol.">
        <title>The genome of the protozoan parasite Cystoisospora suis and a reverse vaccinology approach to identify vaccine candidates.</title>
        <authorList>
            <person name="Palmieri N."/>
            <person name="Shrestha A."/>
            <person name="Ruttkowski B."/>
            <person name="Beck T."/>
            <person name="Vogl C."/>
            <person name="Tomley F."/>
            <person name="Blake D.P."/>
            <person name="Joachim A."/>
        </authorList>
    </citation>
    <scope>NUCLEOTIDE SEQUENCE [LARGE SCALE GENOMIC DNA]</scope>
    <source>
        <strain evidence="2 3">Wien I</strain>
    </source>
</reference>
<protein>
    <submittedName>
        <fullName evidence="2">Uncharacterized protein</fullName>
    </submittedName>
</protein>
<keyword evidence="1" id="KW-0472">Membrane</keyword>
<gene>
    <name evidence="2" type="ORF">CSUI_009920</name>
</gene>
<keyword evidence="1" id="KW-1133">Transmembrane helix</keyword>